<evidence type="ECO:0000313" key="2">
    <source>
        <dbReference type="EMBL" id="PNS18038.1"/>
    </source>
</evidence>
<keyword evidence="3" id="KW-1185">Reference proteome</keyword>
<organism evidence="2 3">
    <name type="scientific">Sphaceloma murrayae</name>
    <dbReference type="NCBI Taxonomy" id="2082308"/>
    <lineage>
        <taxon>Eukaryota</taxon>
        <taxon>Fungi</taxon>
        <taxon>Dikarya</taxon>
        <taxon>Ascomycota</taxon>
        <taxon>Pezizomycotina</taxon>
        <taxon>Dothideomycetes</taxon>
        <taxon>Dothideomycetidae</taxon>
        <taxon>Myriangiales</taxon>
        <taxon>Elsinoaceae</taxon>
        <taxon>Sphaceloma</taxon>
    </lineage>
</organism>
<proteinExistence type="predicted"/>
<dbReference type="Proteomes" id="UP000243797">
    <property type="component" value="Unassembled WGS sequence"/>
</dbReference>
<dbReference type="EMBL" id="NKHZ01000047">
    <property type="protein sequence ID" value="PNS18038.1"/>
    <property type="molecule type" value="Genomic_DNA"/>
</dbReference>
<gene>
    <name evidence="2" type="ORF">CAC42_3997</name>
</gene>
<sequence>MPKKHKPIFNNKGTANYVHPSLGSSKPAASDSPPPPATVNERLRQLRREQASAETKQKQIELASSSSQPSVPPSLGGILGVPESAPPPPQPGTRPRTRLRTPGPAPPRSWLTGGHGTYHDSVTRSARRFGNSKCVSRLRPNGLHGFQKAVGEPTISDRSLLHHALKSIARSWALIDDEGLRYLSECPSHIRTALVSYIACFGPEDGVSPRALEMLLDSADPIKCLDLTCLAGWSVSLKALVGMLHRKTSPRNSVSEERESWDSGSSSSEASISGLTLRTPVVITKLSLAHPPPSVLWNDLMNLTTHLPTLTHLSLAQWPFPTKTPGLATATTTNSMGQTFAATGTSMYAMLDGDLVEARALLRLFSRSTYCLKYLDLTGCDWIRALLPNREAAPSRGLYHRSGIDSADSWSDTPQSISSGPDWLGSWKGISYLRIAQVQQPDVLPLVTGFDFSTSHPARGPSMDASFVRRDVLTYLTEHHGSPGAANFAKRRPPPGVGCGSTARGLGLEWRPSESRHKPCNACGELIGSLEGMIGKKCNVCEAWHGNAKRVFDDWIEKEVHLRDFARGIKAVRKQGNGPGLAVDLGWMTL</sequence>
<evidence type="ECO:0000256" key="1">
    <source>
        <dbReference type="SAM" id="MobiDB-lite"/>
    </source>
</evidence>
<comment type="caution">
    <text evidence="2">The sequence shown here is derived from an EMBL/GenBank/DDBJ whole genome shotgun (WGS) entry which is preliminary data.</text>
</comment>
<accession>A0A2K1QSI3</accession>
<feature type="region of interest" description="Disordered" evidence="1">
    <location>
        <begin position="1"/>
        <end position="116"/>
    </location>
</feature>
<feature type="compositionally biased region" description="Low complexity" evidence="1">
    <location>
        <begin position="262"/>
        <end position="271"/>
    </location>
</feature>
<evidence type="ECO:0000313" key="3">
    <source>
        <dbReference type="Proteomes" id="UP000243797"/>
    </source>
</evidence>
<dbReference type="OrthoDB" id="193467at2759"/>
<dbReference type="AlphaFoldDB" id="A0A2K1QSI3"/>
<dbReference type="InParanoid" id="A0A2K1QSI3"/>
<reference evidence="2 3" key="1">
    <citation type="submission" date="2017-06" db="EMBL/GenBank/DDBJ databases">
        <title>Draft genome sequence of a variant of Elsinoe murrayae.</title>
        <authorList>
            <person name="Cheng Q."/>
        </authorList>
    </citation>
    <scope>NUCLEOTIDE SEQUENCE [LARGE SCALE GENOMIC DNA]</scope>
    <source>
        <strain evidence="2 3">CQ-2017a</strain>
    </source>
</reference>
<protein>
    <submittedName>
        <fullName evidence="2">Polyphosphoinositide phosphatase</fullName>
    </submittedName>
</protein>
<feature type="region of interest" description="Disordered" evidence="1">
    <location>
        <begin position="248"/>
        <end position="271"/>
    </location>
</feature>
<dbReference type="STRING" id="2082308.A0A2K1QSI3"/>
<name>A0A2K1QSI3_9PEZI</name>
<feature type="compositionally biased region" description="Basic and acidic residues" evidence="1">
    <location>
        <begin position="41"/>
        <end position="59"/>
    </location>
</feature>